<dbReference type="eggNOG" id="COG1595">
    <property type="taxonomic scope" value="Bacteria"/>
</dbReference>
<evidence type="ECO:0000259" key="2">
    <source>
        <dbReference type="Pfam" id="PF04542"/>
    </source>
</evidence>
<dbReference type="Pfam" id="PF04542">
    <property type="entry name" value="Sigma70_r2"/>
    <property type="match status" value="1"/>
</dbReference>
<dbReference type="AlphaFoldDB" id="A0A059FJR3"/>
<comment type="caution">
    <text evidence="4">The sequence shown here is derived from an EMBL/GenBank/DDBJ whole genome shotgun (WGS) entry which is preliminary data.</text>
</comment>
<name>A0A059FJR3_9PROT</name>
<dbReference type="InterPro" id="IPR032710">
    <property type="entry name" value="NTF2-like_dom_sf"/>
</dbReference>
<gene>
    <name evidence="4" type="ORF">HJO_12741</name>
</gene>
<dbReference type="Gene3D" id="1.10.10.10">
    <property type="entry name" value="Winged helix-like DNA-binding domain superfamily/Winged helix DNA-binding domain"/>
    <property type="match status" value="1"/>
</dbReference>
<dbReference type="STRING" id="1280950.HJO_12741"/>
<organism evidence="4 5">
    <name type="scientific">Hyphomonas johnsonii MHS-2</name>
    <dbReference type="NCBI Taxonomy" id="1280950"/>
    <lineage>
        <taxon>Bacteria</taxon>
        <taxon>Pseudomonadati</taxon>
        <taxon>Pseudomonadota</taxon>
        <taxon>Alphaproteobacteria</taxon>
        <taxon>Hyphomonadales</taxon>
        <taxon>Hyphomonadaceae</taxon>
        <taxon>Hyphomonas</taxon>
    </lineage>
</organism>
<dbReference type="NCBIfam" id="TIGR02937">
    <property type="entry name" value="sigma70-ECF"/>
    <property type="match status" value="1"/>
</dbReference>
<evidence type="ECO:0000313" key="4">
    <source>
        <dbReference type="EMBL" id="KCZ90718.1"/>
    </source>
</evidence>
<protein>
    <submittedName>
        <fullName evidence="4">ECF subfamily RNA polymerase sigma-24 subunit</fullName>
    </submittedName>
</protein>
<dbReference type="InterPro" id="IPR014284">
    <property type="entry name" value="RNA_pol_sigma-70_dom"/>
</dbReference>
<dbReference type="SUPFAM" id="SSF88659">
    <property type="entry name" value="Sigma3 and sigma4 domains of RNA polymerase sigma factors"/>
    <property type="match status" value="1"/>
</dbReference>
<feature type="domain" description="RNA polymerase sigma factor 70 region 4 type 2" evidence="3">
    <location>
        <begin position="108"/>
        <end position="158"/>
    </location>
</feature>
<dbReference type="SUPFAM" id="SSF88946">
    <property type="entry name" value="Sigma2 domain of RNA polymerase sigma factors"/>
    <property type="match status" value="1"/>
</dbReference>
<dbReference type="GO" id="GO:0003677">
    <property type="term" value="F:DNA binding"/>
    <property type="evidence" value="ECO:0007669"/>
    <property type="project" value="InterPro"/>
</dbReference>
<accession>A0A059FJR3</accession>
<evidence type="ECO:0000259" key="3">
    <source>
        <dbReference type="Pfam" id="PF08281"/>
    </source>
</evidence>
<dbReference type="RefSeq" id="WP_035617431.1">
    <property type="nucleotide sequence ID" value="NZ_ARYK01000006.1"/>
</dbReference>
<dbReference type="PANTHER" id="PTHR30173:SF36">
    <property type="entry name" value="ECF RNA POLYMERASE SIGMA FACTOR SIGJ"/>
    <property type="match status" value="1"/>
</dbReference>
<dbReference type="InterPro" id="IPR007627">
    <property type="entry name" value="RNA_pol_sigma70_r2"/>
</dbReference>
<dbReference type="InterPro" id="IPR013324">
    <property type="entry name" value="RNA_pol_sigma_r3/r4-like"/>
</dbReference>
<dbReference type="InterPro" id="IPR036388">
    <property type="entry name" value="WH-like_DNA-bd_sf"/>
</dbReference>
<dbReference type="InterPro" id="IPR013249">
    <property type="entry name" value="RNA_pol_sigma70_r4_t2"/>
</dbReference>
<keyword evidence="5" id="KW-1185">Reference proteome</keyword>
<feature type="domain" description="RNA polymerase sigma-70 region 2" evidence="2">
    <location>
        <begin position="8"/>
        <end position="71"/>
    </location>
</feature>
<dbReference type="Pfam" id="PF08281">
    <property type="entry name" value="Sigma70_r4_2"/>
    <property type="match status" value="1"/>
</dbReference>
<dbReference type="GO" id="GO:0016987">
    <property type="term" value="F:sigma factor activity"/>
    <property type="evidence" value="ECO:0007669"/>
    <property type="project" value="InterPro"/>
</dbReference>
<reference evidence="4 5" key="1">
    <citation type="journal article" date="2014" name="Antonie Van Leeuwenhoek">
        <title>Hyphomonas beringensis sp. nov. and Hyphomonas chukchiensis sp. nov., isolated from surface seawater of the Bering Sea and Chukchi Sea.</title>
        <authorList>
            <person name="Li C."/>
            <person name="Lai Q."/>
            <person name="Li G."/>
            <person name="Dong C."/>
            <person name="Wang J."/>
            <person name="Liao Y."/>
            <person name="Shao Z."/>
        </authorList>
    </citation>
    <scope>NUCLEOTIDE SEQUENCE [LARGE SCALE GENOMIC DNA]</scope>
    <source>
        <strain evidence="4 5">MHS-2</strain>
    </source>
</reference>
<dbReference type="SUPFAM" id="SSF54427">
    <property type="entry name" value="NTF2-like"/>
    <property type="match status" value="1"/>
</dbReference>
<dbReference type="PANTHER" id="PTHR30173">
    <property type="entry name" value="SIGMA 19 FACTOR"/>
    <property type="match status" value="1"/>
</dbReference>
<evidence type="ECO:0000256" key="1">
    <source>
        <dbReference type="ARBA" id="ARBA00011344"/>
    </source>
</evidence>
<dbReference type="PATRIC" id="fig|1280950.3.peg.2552"/>
<dbReference type="OrthoDB" id="9794372at2"/>
<sequence length="293" mass="32218">MNTATAIFEAERPKLTALCYRMLGEQAGAEDAVQDTWLRWSAVEPDAIDNPAAWLRRAATNIAIDALRSARAKREVYPGPWLPEPLFHGQAQDAGARFEIAQECELALLWAMERLSPAERAAFILREAFDAGYDEIAATLGKSQAACRQLVSRAHRRLQESGPRFDAPNTQVRELIARFLAAVANEDFETATRLLAPDAVAISDGGRKARAALRPLIGAEEIITVFASVMRKSGAEVGWRLEMAKVNGAPALVRWLGGRVDMVLTLSPDSAGRIAWFYMMRNPDKLQGAPAYQ</sequence>
<dbReference type="Gene3D" id="1.10.1740.10">
    <property type="match status" value="1"/>
</dbReference>
<evidence type="ECO:0000313" key="5">
    <source>
        <dbReference type="Proteomes" id="UP000025171"/>
    </source>
</evidence>
<dbReference type="Proteomes" id="UP000025171">
    <property type="component" value="Unassembled WGS sequence"/>
</dbReference>
<comment type="subunit">
    <text evidence="1">Interacts transiently with the RNA polymerase catalytic core formed by RpoA, RpoB, RpoC and RpoZ (2 alpha, 1 beta, 1 beta' and 1 omega subunit) to form the RNA polymerase holoenzyme that can initiate transcription.</text>
</comment>
<dbReference type="InterPro" id="IPR052704">
    <property type="entry name" value="ECF_Sigma-70_Domain"/>
</dbReference>
<dbReference type="Gene3D" id="3.10.450.50">
    <property type="match status" value="1"/>
</dbReference>
<dbReference type="InterPro" id="IPR013325">
    <property type="entry name" value="RNA_pol_sigma_r2"/>
</dbReference>
<dbReference type="GO" id="GO:0006352">
    <property type="term" value="P:DNA-templated transcription initiation"/>
    <property type="evidence" value="ECO:0007669"/>
    <property type="project" value="InterPro"/>
</dbReference>
<dbReference type="EMBL" id="ARYK01000006">
    <property type="protein sequence ID" value="KCZ90718.1"/>
    <property type="molecule type" value="Genomic_DNA"/>
</dbReference>
<proteinExistence type="predicted"/>
<dbReference type="NCBIfam" id="NF007214">
    <property type="entry name" value="PRK09636.1"/>
    <property type="match status" value="1"/>
</dbReference>